<keyword evidence="5" id="KW-1185">Reference proteome</keyword>
<sequence>MVHRVSRRLAGAAGLLAGLGLSFAAITPAYALPAPTSPLAGTTTATVLARTPHTGIPPAGAVAHGHVGSPESPAAVTITGPGITEPLHVRAAADVILFDAVMEQVGWMTKSTQTTSAPKSDGLGPKYTVVVLEGDVAKQTYDLYPLAEGGPRAFRPAEQPDRRKTSAAWFFGRLDMSETLRAAGAPLSEQQNQVGGGGGGVERATTDKEQAPTKDFGQVVGDLREMLLLNVGVLVLITLALAGIALLVRRRTR</sequence>
<dbReference type="Proteomes" id="UP000578819">
    <property type="component" value="Unassembled WGS sequence"/>
</dbReference>
<evidence type="ECO:0000313" key="5">
    <source>
        <dbReference type="Proteomes" id="UP000578819"/>
    </source>
</evidence>
<keyword evidence="2" id="KW-0472">Membrane</keyword>
<reference evidence="4 5" key="1">
    <citation type="submission" date="2020-08" db="EMBL/GenBank/DDBJ databases">
        <title>Sequencing the genomes of 1000 actinobacteria strains.</title>
        <authorList>
            <person name="Klenk H.-P."/>
        </authorList>
    </citation>
    <scope>NUCLEOTIDE SEQUENCE [LARGE SCALE GENOMIC DNA]</scope>
    <source>
        <strain evidence="4 5">DSM 45886</strain>
    </source>
</reference>
<evidence type="ECO:0000256" key="3">
    <source>
        <dbReference type="SAM" id="SignalP"/>
    </source>
</evidence>
<dbReference type="AlphaFoldDB" id="A0A7W7WRB5"/>
<feature type="chain" id="PRO_5038496125" description="CopC domain-containing protein" evidence="3">
    <location>
        <begin position="25"/>
        <end position="253"/>
    </location>
</feature>
<keyword evidence="2" id="KW-1133">Transmembrane helix</keyword>
<dbReference type="EMBL" id="JACHJW010000001">
    <property type="protein sequence ID" value="MBB4960905.1"/>
    <property type="molecule type" value="Genomic_DNA"/>
</dbReference>
<organism evidence="4 5">
    <name type="scientific">Micromonospora polyrhachis</name>
    <dbReference type="NCBI Taxonomy" id="1282883"/>
    <lineage>
        <taxon>Bacteria</taxon>
        <taxon>Bacillati</taxon>
        <taxon>Actinomycetota</taxon>
        <taxon>Actinomycetes</taxon>
        <taxon>Micromonosporales</taxon>
        <taxon>Micromonosporaceae</taxon>
        <taxon>Micromonospora</taxon>
    </lineage>
</organism>
<feature type="signal peptide" evidence="3">
    <location>
        <begin position="1"/>
        <end position="24"/>
    </location>
</feature>
<proteinExistence type="predicted"/>
<comment type="caution">
    <text evidence="4">The sequence shown here is derived from an EMBL/GenBank/DDBJ whole genome shotgun (WGS) entry which is preliminary data.</text>
</comment>
<keyword evidence="3" id="KW-0732">Signal</keyword>
<accession>A0A7W7WRB5</accession>
<evidence type="ECO:0008006" key="6">
    <source>
        <dbReference type="Google" id="ProtNLM"/>
    </source>
</evidence>
<protein>
    <recommendedName>
        <fullName evidence="6">CopC domain-containing protein</fullName>
    </recommendedName>
</protein>
<evidence type="ECO:0000313" key="4">
    <source>
        <dbReference type="EMBL" id="MBB4960905.1"/>
    </source>
</evidence>
<evidence type="ECO:0000256" key="1">
    <source>
        <dbReference type="SAM" id="MobiDB-lite"/>
    </source>
</evidence>
<gene>
    <name evidence="4" type="ORF">FHR38_004638</name>
</gene>
<evidence type="ECO:0000256" key="2">
    <source>
        <dbReference type="SAM" id="Phobius"/>
    </source>
</evidence>
<feature type="region of interest" description="Disordered" evidence="1">
    <location>
        <begin position="189"/>
        <end position="209"/>
    </location>
</feature>
<dbReference type="RefSeq" id="WP_221449133.1">
    <property type="nucleotide sequence ID" value="NZ_JACHJW010000001.1"/>
</dbReference>
<keyword evidence="2" id="KW-0812">Transmembrane</keyword>
<name>A0A7W7WRB5_9ACTN</name>
<feature type="transmembrane region" description="Helical" evidence="2">
    <location>
        <begin position="227"/>
        <end position="248"/>
    </location>
</feature>